<dbReference type="InterPro" id="IPR036397">
    <property type="entry name" value="RNaseH_sf"/>
</dbReference>
<feature type="domain" description="Integrase catalytic" evidence="1">
    <location>
        <begin position="239"/>
        <end position="444"/>
    </location>
</feature>
<protein>
    <submittedName>
        <fullName evidence="2">Transposase family protein</fullName>
    </submittedName>
</protein>
<dbReference type="InterPro" id="IPR001584">
    <property type="entry name" value="Integrase_cat-core"/>
</dbReference>
<name>A0AAW5EBR4_9BACI</name>
<evidence type="ECO:0000313" key="3">
    <source>
        <dbReference type="Proteomes" id="UP001431131"/>
    </source>
</evidence>
<dbReference type="InterPro" id="IPR012337">
    <property type="entry name" value="RNaseH-like_sf"/>
</dbReference>
<dbReference type="SUPFAM" id="SSF50610">
    <property type="entry name" value="mu transposase, C-terminal domain"/>
    <property type="match status" value="1"/>
</dbReference>
<evidence type="ECO:0000259" key="1">
    <source>
        <dbReference type="PROSITE" id="PS50994"/>
    </source>
</evidence>
<dbReference type="InterPro" id="IPR015378">
    <property type="entry name" value="Transposase-like_Mu_C"/>
</dbReference>
<dbReference type="RefSeq" id="WP_240257336.1">
    <property type="nucleotide sequence ID" value="NZ_JAKTTI010000041.1"/>
</dbReference>
<keyword evidence="3" id="KW-1185">Reference proteome</keyword>
<accession>A0AAW5EBR4</accession>
<dbReference type="SUPFAM" id="SSF53098">
    <property type="entry name" value="Ribonuclease H-like"/>
    <property type="match status" value="1"/>
</dbReference>
<dbReference type="PROSITE" id="PS50994">
    <property type="entry name" value="INTEGRASE"/>
    <property type="match status" value="1"/>
</dbReference>
<dbReference type="AlphaFoldDB" id="A0AAW5EBR4"/>
<dbReference type="EMBL" id="JAKTTI010000041">
    <property type="protein sequence ID" value="MCH1627417.1"/>
    <property type="molecule type" value="Genomic_DNA"/>
</dbReference>
<dbReference type="InterPro" id="IPR009004">
    <property type="entry name" value="Transposase_Mu_C"/>
</dbReference>
<organism evidence="2 3">
    <name type="scientific">Fredinandcohnia quinoae</name>
    <dbReference type="NCBI Taxonomy" id="2918902"/>
    <lineage>
        <taxon>Bacteria</taxon>
        <taxon>Bacillati</taxon>
        <taxon>Bacillota</taxon>
        <taxon>Bacilli</taxon>
        <taxon>Bacillales</taxon>
        <taxon>Bacillaceae</taxon>
        <taxon>Fredinandcohnia</taxon>
    </lineage>
</organism>
<dbReference type="GO" id="GO:0003676">
    <property type="term" value="F:nucleic acid binding"/>
    <property type="evidence" value="ECO:0007669"/>
    <property type="project" value="InterPro"/>
</dbReference>
<dbReference type="GO" id="GO:0015074">
    <property type="term" value="P:DNA integration"/>
    <property type="evidence" value="ECO:0007669"/>
    <property type="project" value="InterPro"/>
</dbReference>
<dbReference type="Pfam" id="PF09299">
    <property type="entry name" value="Mu-transpos_C"/>
    <property type="match status" value="1"/>
</dbReference>
<reference evidence="2" key="1">
    <citation type="submission" date="2022-02" db="EMBL/GenBank/DDBJ databases">
        <title>Fredinandcohnia quinoae sp. nov. isolated from Chenopodium quinoa seeds.</title>
        <authorList>
            <person name="Saati-Santamaria Z."/>
            <person name="Flores-Felix J.D."/>
            <person name="Igual J.M."/>
            <person name="Velazquez E."/>
            <person name="Garcia-Fraile P."/>
            <person name="Martinez-Molina E."/>
        </authorList>
    </citation>
    <scope>NUCLEOTIDE SEQUENCE</scope>
    <source>
        <strain evidence="2">SECRCQ15</strain>
    </source>
</reference>
<dbReference type="Gene3D" id="3.30.420.10">
    <property type="entry name" value="Ribonuclease H-like superfamily/Ribonuclease H"/>
    <property type="match status" value="1"/>
</dbReference>
<sequence>MAGYYFDVGSKFMINDNEYMVRREFELDYEVENLNYKKIELIRKNELLNLWWKGTLMFRINNEEENLMKIHNLNDLDDKSKKEAIERFKILEPVINGEILPSEIKTYLNSLGDRVKLSTFYEWKKNWDKTEDLRSLVSKKTGPKGARTQGKVLEILDEAIEYYLSSDGKFTLEDMYSEFTLRIDQENINREAHEKLEYVSRSKLRRRKMELIDIYKQDKEKYGTVLAKLKRDGTKEEVLATRPLQRVEIDWTTVDVMLIDPSNLKPKRPNLIYAVDKYSGIPLGFFVTFKPVDSNALKQCLIHLIMPKNYLKGLYPRIENEWVAHGIPHSIVVDNASVNDSYEFEEACYQVGIREVQFCKIDAGYQKATIERAFRKLNTLFIHNLKGTTFSNFIEKGRYDSEKKACITMQGFIYMAHIAMVDMVAHNYESRRGNSPHNIWIQGIEANKRLKLQLPRSIESLKIMLVAGSELRKIQQQGVVVENEHYYSRELMDLKNELEKYHREDERVRVRFDLSDMRKVYVYDLFNKKYIVAEQTGFNRKKIDTNFPVPYEVLELDSKVKVEIKKSFNPSNRAISKRKIKLIQQEDEKIIRKWNRGKQPNKTTSSSFLTEAVLKSETEIEMPLNNDEITILENKTSTQKAKNKEKELRKDKQEAKFTYMEIDDTDIDEIPTWGITIKKQA</sequence>
<comment type="caution">
    <text evidence="2">The sequence shown here is derived from an EMBL/GenBank/DDBJ whole genome shotgun (WGS) entry which is preliminary data.</text>
</comment>
<gene>
    <name evidence="2" type="ORF">MJG50_18945</name>
</gene>
<dbReference type="Proteomes" id="UP001431131">
    <property type="component" value="Unassembled WGS sequence"/>
</dbReference>
<proteinExistence type="predicted"/>
<evidence type="ECO:0000313" key="2">
    <source>
        <dbReference type="EMBL" id="MCH1627417.1"/>
    </source>
</evidence>